<sequence>MSADNAIFIKQADWGTGYWHVWMGFLSSDNCREIPEEAEAAFKTEAEAAKFAFDWMNEEAIVEYGVIRLDD</sequence>
<proteinExistence type="predicted"/>
<dbReference type="AlphaFoldDB" id="X1HE96"/>
<name>X1HE96_9ZZZZ</name>
<comment type="caution">
    <text evidence="1">The sequence shown here is derived from an EMBL/GenBank/DDBJ whole genome shotgun (WGS) entry which is preliminary data.</text>
</comment>
<dbReference type="EMBL" id="BARU01034796">
    <property type="protein sequence ID" value="GAH67737.1"/>
    <property type="molecule type" value="Genomic_DNA"/>
</dbReference>
<organism evidence="1">
    <name type="scientific">marine sediment metagenome</name>
    <dbReference type="NCBI Taxonomy" id="412755"/>
    <lineage>
        <taxon>unclassified sequences</taxon>
        <taxon>metagenomes</taxon>
        <taxon>ecological metagenomes</taxon>
    </lineage>
</organism>
<gene>
    <name evidence="1" type="ORF">S03H2_54570</name>
</gene>
<accession>X1HE96</accession>
<protein>
    <recommendedName>
        <fullName evidence="2">AP2/ERF domain-containing protein</fullName>
    </recommendedName>
</protein>
<evidence type="ECO:0008006" key="2">
    <source>
        <dbReference type="Google" id="ProtNLM"/>
    </source>
</evidence>
<evidence type="ECO:0000313" key="1">
    <source>
        <dbReference type="EMBL" id="GAH67737.1"/>
    </source>
</evidence>
<reference evidence="1" key="1">
    <citation type="journal article" date="2014" name="Front. Microbiol.">
        <title>High frequency of phylogenetically diverse reductive dehalogenase-homologous genes in deep subseafloor sedimentary metagenomes.</title>
        <authorList>
            <person name="Kawai M."/>
            <person name="Futagami T."/>
            <person name="Toyoda A."/>
            <person name="Takaki Y."/>
            <person name="Nishi S."/>
            <person name="Hori S."/>
            <person name="Arai W."/>
            <person name="Tsubouchi T."/>
            <person name="Morono Y."/>
            <person name="Uchiyama I."/>
            <person name="Ito T."/>
            <person name="Fujiyama A."/>
            <person name="Inagaki F."/>
            <person name="Takami H."/>
        </authorList>
    </citation>
    <scope>NUCLEOTIDE SEQUENCE</scope>
    <source>
        <strain evidence="1">Expedition CK06-06</strain>
    </source>
</reference>